<comment type="caution">
    <text evidence="9">The sequence shown here is derived from an EMBL/GenBank/DDBJ whole genome shotgun (WGS) entry which is preliminary data.</text>
</comment>
<dbReference type="EMBL" id="MDYQ01000095">
    <property type="protein sequence ID" value="PRP82802.1"/>
    <property type="molecule type" value="Genomic_DNA"/>
</dbReference>
<evidence type="ECO:0000256" key="6">
    <source>
        <dbReference type="ARBA" id="ARBA00022759"/>
    </source>
</evidence>
<dbReference type="GO" id="GO:0003676">
    <property type="term" value="F:nucleic acid binding"/>
    <property type="evidence" value="ECO:0007669"/>
    <property type="project" value="InterPro"/>
</dbReference>
<dbReference type="CDD" id="cd09276">
    <property type="entry name" value="Rnase_HI_RT_non_LTR"/>
    <property type="match status" value="1"/>
</dbReference>
<feature type="domain" description="RNase H type-1" evidence="8">
    <location>
        <begin position="155"/>
        <end position="296"/>
    </location>
</feature>
<evidence type="ECO:0000313" key="9">
    <source>
        <dbReference type="EMBL" id="PRP82802.1"/>
    </source>
</evidence>
<evidence type="ECO:0000259" key="8">
    <source>
        <dbReference type="PROSITE" id="PS50879"/>
    </source>
</evidence>
<dbReference type="PANTHER" id="PTHR10642">
    <property type="entry name" value="RIBONUCLEASE H1"/>
    <property type="match status" value="1"/>
</dbReference>
<comment type="similarity">
    <text evidence="2">Belongs to the RNase H family.</text>
</comment>
<dbReference type="STRING" id="1890364.A0A2P6NFV2"/>
<dbReference type="Gene3D" id="3.30.420.10">
    <property type="entry name" value="Ribonuclease H-like superfamily/Ribonuclease H"/>
    <property type="match status" value="1"/>
</dbReference>
<dbReference type="AlphaFoldDB" id="A0A2P6NFV2"/>
<keyword evidence="10" id="KW-1185">Reference proteome</keyword>
<dbReference type="Pfam" id="PF00078">
    <property type="entry name" value="RVT_1"/>
    <property type="match status" value="1"/>
</dbReference>
<dbReference type="InterPro" id="IPR002156">
    <property type="entry name" value="RNaseH_domain"/>
</dbReference>
<keyword evidence="5" id="KW-0479">Metal-binding</keyword>
<protein>
    <recommendedName>
        <fullName evidence="3">ribonuclease H</fullName>
        <ecNumber evidence="3">3.1.26.4</ecNumber>
    </recommendedName>
</protein>
<proteinExistence type="inferred from homology"/>
<evidence type="ECO:0000313" key="10">
    <source>
        <dbReference type="Proteomes" id="UP000241769"/>
    </source>
</evidence>
<dbReference type="InterPro" id="IPR000477">
    <property type="entry name" value="RT_dom"/>
</dbReference>
<evidence type="ECO:0000256" key="7">
    <source>
        <dbReference type="ARBA" id="ARBA00022801"/>
    </source>
</evidence>
<keyword evidence="4" id="KW-0540">Nuclease</keyword>
<gene>
    <name evidence="9" type="ORF">PROFUN_10017</name>
</gene>
<comment type="catalytic activity">
    <reaction evidence="1">
        <text>Endonucleolytic cleavage to 5'-phosphomonoester.</text>
        <dbReference type="EC" id="3.1.26.4"/>
    </reaction>
</comment>
<keyword evidence="6" id="KW-0255">Endonuclease</keyword>
<dbReference type="GO" id="GO:0004523">
    <property type="term" value="F:RNA-DNA hybrid ribonuclease activity"/>
    <property type="evidence" value="ECO:0007669"/>
    <property type="project" value="UniProtKB-EC"/>
</dbReference>
<dbReference type="PROSITE" id="PS50879">
    <property type="entry name" value="RNASE_H_1"/>
    <property type="match status" value="1"/>
</dbReference>
<name>A0A2P6NFV2_9EUKA</name>
<accession>A0A2P6NFV2</accession>
<dbReference type="InterPro" id="IPR050092">
    <property type="entry name" value="RNase_H"/>
</dbReference>
<dbReference type="Pfam" id="PF00075">
    <property type="entry name" value="RNase_H"/>
    <property type="match status" value="1"/>
</dbReference>
<evidence type="ECO:0000256" key="1">
    <source>
        <dbReference type="ARBA" id="ARBA00000077"/>
    </source>
</evidence>
<dbReference type="GO" id="GO:0046872">
    <property type="term" value="F:metal ion binding"/>
    <property type="evidence" value="ECO:0007669"/>
    <property type="project" value="UniProtKB-KW"/>
</dbReference>
<evidence type="ECO:0000256" key="4">
    <source>
        <dbReference type="ARBA" id="ARBA00022722"/>
    </source>
</evidence>
<dbReference type="InterPro" id="IPR012337">
    <property type="entry name" value="RNaseH-like_sf"/>
</dbReference>
<dbReference type="SUPFAM" id="SSF53098">
    <property type="entry name" value="Ribonuclease H-like"/>
    <property type="match status" value="1"/>
</dbReference>
<dbReference type="EC" id="3.1.26.4" evidence="3"/>
<sequence>MWSPLTSTINQWNTRATHSARTRRTGKPQLYQLYSTAKSLGVKLSVQTGPFKPQPHQMHMRKWFKGKKKLHKTIRSFTYLDKICTKRRDGWYFQPLTVWMKQSGKKLSDGQWKRNHIQWSANKKEPHEEDKILPEHQEKLDKLLISQEKPRAPRRREKMTIYTDGSLDTQGRAGYGIYHEEDSPFNAAKRSPMGHGIYEAELNGPIDIMEATSITQDLEIMLDNQSAVHTLTSLTNRRVAPPSINNNLNRPLALRIFNEGRKRKMAGSQITFTWIRGHSGTEGNEEADRIANEGRELEDVQEDIPDGQVIQDHLADSTWNFTTFTYGQKRNKFDFSDNCSSTHQNPPQKMARKIIAQLPQLQRHRRDWGTSHHGLPNLIAETRQIQQYAAIELLGCIKHDIVNNKQLHLVLLHIAKAYDSVEFWALLDTLDAYGMTPGDIDIIQTLINDNHTVLQTAHGTTDPIQIRSGVRQGDIISPLLYSIFLNPLLNWLQIEGKHPYRIG</sequence>
<dbReference type="PANTHER" id="PTHR10642:SF26">
    <property type="entry name" value="RIBONUCLEASE H1"/>
    <property type="match status" value="1"/>
</dbReference>
<dbReference type="GO" id="GO:0043137">
    <property type="term" value="P:DNA replication, removal of RNA primer"/>
    <property type="evidence" value="ECO:0007669"/>
    <property type="project" value="TreeGrafter"/>
</dbReference>
<evidence type="ECO:0000256" key="2">
    <source>
        <dbReference type="ARBA" id="ARBA00005300"/>
    </source>
</evidence>
<evidence type="ECO:0000256" key="3">
    <source>
        <dbReference type="ARBA" id="ARBA00012180"/>
    </source>
</evidence>
<reference evidence="9 10" key="1">
    <citation type="journal article" date="2018" name="Genome Biol. Evol.">
        <title>Multiple Roots of Fruiting Body Formation in Amoebozoa.</title>
        <authorList>
            <person name="Hillmann F."/>
            <person name="Forbes G."/>
            <person name="Novohradska S."/>
            <person name="Ferling I."/>
            <person name="Riege K."/>
            <person name="Groth M."/>
            <person name="Westermann M."/>
            <person name="Marz M."/>
            <person name="Spaller T."/>
            <person name="Winckler T."/>
            <person name="Schaap P."/>
            <person name="Glockner G."/>
        </authorList>
    </citation>
    <scope>NUCLEOTIDE SEQUENCE [LARGE SCALE GENOMIC DNA]</scope>
    <source>
        <strain evidence="9 10">Jena</strain>
    </source>
</reference>
<keyword evidence="7" id="KW-0378">Hydrolase</keyword>
<dbReference type="OrthoDB" id="19433at2759"/>
<dbReference type="InterPro" id="IPR036397">
    <property type="entry name" value="RNaseH_sf"/>
</dbReference>
<evidence type="ECO:0000256" key="5">
    <source>
        <dbReference type="ARBA" id="ARBA00022723"/>
    </source>
</evidence>
<organism evidence="9 10">
    <name type="scientific">Planoprotostelium fungivorum</name>
    <dbReference type="NCBI Taxonomy" id="1890364"/>
    <lineage>
        <taxon>Eukaryota</taxon>
        <taxon>Amoebozoa</taxon>
        <taxon>Evosea</taxon>
        <taxon>Variosea</taxon>
        <taxon>Cavosteliida</taxon>
        <taxon>Cavosteliaceae</taxon>
        <taxon>Planoprotostelium</taxon>
    </lineage>
</organism>
<dbReference type="Proteomes" id="UP000241769">
    <property type="component" value="Unassembled WGS sequence"/>
</dbReference>
<dbReference type="InParanoid" id="A0A2P6NFV2"/>